<reference evidence="2 3" key="1">
    <citation type="submission" date="2015-12" db="EMBL/GenBank/DDBJ databases">
        <title>Serinicoccus chungangenesis strain CD08_5 genome sequencing and assembly.</title>
        <authorList>
            <person name="Chander A.M."/>
            <person name="Kaur G."/>
            <person name="Nair G.R."/>
            <person name="Dhawan D.K."/>
            <person name="Kochhar R.K."/>
            <person name="Mayilraj S."/>
            <person name="Bhadada S.K."/>
        </authorList>
    </citation>
    <scope>NUCLEOTIDE SEQUENCE [LARGE SCALE GENOMIC DNA]</scope>
    <source>
        <strain evidence="2 3">CD08_5</strain>
    </source>
</reference>
<dbReference type="InterPro" id="IPR051332">
    <property type="entry name" value="Fosfomycin_Res_Enzymes"/>
</dbReference>
<dbReference type="InterPro" id="IPR029068">
    <property type="entry name" value="Glyas_Bleomycin-R_OHBP_Dase"/>
</dbReference>
<accession>A0A0W8I3L7</accession>
<protein>
    <submittedName>
        <fullName evidence="2">Glyoxalase</fullName>
    </submittedName>
</protein>
<dbReference type="SUPFAM" id="SSF54593">
    <property type="entry name" value="Glyoxalase/Bleomycin resistance protein/Dihydroxybiphenyl dioxygenase"/>
    <property type="match status" value="1"/>
</dbReference>
<dbReference type="STRING" id="767452.AVL62_13825"/>
<dbReference type="PROSITE" id="PS51819">
    <property type="entry name" value="VOC"/>
    <property type="match status" value="1"/>
</dbReference>
<feature type="domain" description="VOC" evidence="1">
    <location>
        <begin position="1"/>
        <end position="128"/>
    </location>
</feature>
<dbReference type="EMBL" id="LQBL01000030">
    <property type="protein sequence ID" value="KUG52507.1"/>
    <property type="molecule type" value="Genomic_DNA"/>
</dbReference>
<dbReference type="Proteomes" id="UP000054837">
    <property type="component" value="Unassembled WGS sequence"/>
</dbReference>
<keyword evidence="3" id="KW-1185">Reference proteome</keyword>
<sequence length="128" mass="14351">MVHHIELWTCDIESATSSFDWLLSSIGWTAKHDPGWPTGRTWWHPSGVYIVLEQSPDITGAHERTRAGLNHLALRAGDREQLDVLREQCGGHGWTELFADDYPHAGGPQHTALFLENNEGLELELVAD</sequence>
<evidence type="ECO:0000259" key="1">
    <source>
        <dbReference type="PROSITE" id="PS51819"/>
    </source>
</evidence>
<dbReference type="PANTHER" id="PTHR36113:SF6">
    <property type="entry name" value="FOSFOMYCIN RESISTANCE PROTEIN FOSX"/>
    <property type="match status" value="1"/>
</dbReference>
<name>A0A0W8I3L7_9MICO</name>
<organism evidence="2 3">
    <name type="scientific">Serinicoccus chungangensis</name>
    <dbReference type="NCBI Taxonomy" id="767452"/>
    <lineage>
        <taxon>Bacteria</taxon>
        <taxon>Bacillati</taxon>
        <taxon>Actinomycetota</taxon>
        <taxon>Actinomycetes</taxon>
        <taxon>Micrococcales</taxon>
        <taxon>Ornithinimicrobiaceae</taxon>
        <taxon>Serinicoccus</taxon>
    </lineage>
</organism>
<evidence type="ECO:0000313" key="2">
    <source>
        <dbReference type="EMBL" id="KUG52507.1"/>
    </source>
</evidence>
<evidence type="ECO:0000313" key="3">
    <source>
        <dbReference type="Proteomes" id="UP000054837"/>
    </source>
</evidence>
<dbReference type="AlphaFoldDB" id="A0A0W8I3L7"/>
<dbReference type="PANTHER" id="PTHR36113">
    <property type="entry name" value="LYASE, PUTATIVE-RELATED-RELATED"/>
    <property type="match status" value="1"/>
</dbReference>
<dbReference type="InterPro" id="IPR037523">
    <property type="entry name" value="VOC_core"/>
</dbReference>
<gene>
    <name evidence="2" type="ORF">AVL62_13825</name>
</gene>
<proteinExistence type="predicted"/>
<dbReference type="Pfam" id="PF13669">
    <property type="entry name" value="Glyoxalase_4"/>
    <property type="match status" value="1"/>
</dbReference>
<dbReference type="Gene3D" id="3.10.180.10">
    <property type="entry name" value="2,3-Dihydroxybiphenyl 1,2-Dioxygenase, domain 1"/>
    <property type="match status" value="1"/>
</dbReference>
<comment type="caution">
    <text evidence="2">The sequence shown here is derived from an EMBL/GenBank/DDBJ whole genome shotgun (WGS) entry which is preliminary data.</text>
</comment>